<name>A0A4P7BVN8_9GAMM</name>
<reference evidence="1 2" key="1">
    <citation type="submission" date="2019-03" db="EMBL/GenBank/DDBJ databases">
        <title>The genome sequence of Nitrosococcus wardiae strain D1FHST reveals the archetypal metabolic capacity of ammonia-oxidizing Gammaproteobacteria.</title>
        <authorList>
            <person name="Wang L."/>
            <person name="Lim C.K."/>
            <person name="Hanson T.E."/>
            <person name="Dang H."/>
            <person name="Klotz M.G."/>
        </authorList>
    </citation>
    <scope>NUCLEOTIDE SEQUENCE [LARGE SCALE GENOMIC DNA]</scope>
    <source>
        <strain evidence="1 2">D1FHS</strain>
    </source>
</reference>
<organism evidence="1 2">
    <name type="scientific">Nitrosococcus wardiae</name>
    <dbReference type="NCBI Taxonomy" id="1814290"/>
    <lineage>
        <taxon>Bacteria</taxon>
        <taxon>Pseudomonadati</taxon>
        <taxon>Pseudomonadota</taxon>
        <taxon>Gammaproteobacteria</taxon>
        <taxon>Chromatiales</taxon>
        <taxon>Chromatiaceae</taxon>
        <taxon>Nitrosococcus</taxon>
    </lineage>
</organism>
<sequence length="109" mass="12130">MASASPAIQTPHFVEQQRTLRVVIFSDAAPERNGVGAYYHDLIAHLEDQIEHGEFICPNSSTHGWRGRLRFPLPGDATQEITLPPVSHIVRHVIQFKPHAILDPMDSSG</sequence>
<dbReference type="AlphaFoldDB" id="A0A4P7BVN8"/>
<gene>
    <name evidence="1" type="ORF">E3U44_05935</name>
</gene>
<dbReference type="KEGG" id="nwr:E3U44_05935"/>
<accession>A0A4P7BVN8</accession>
<evidence type="ECO:0000313" key="2">
    <source>
        <dbReference type="Proteomes" id="UP000294325"/>
    </source>
</evidence>
<dbReference type="OrthoDB" id="9802525at2"/>
<evidence type="ECO:0000313" key="1">
    <source>
        <dbReference type="EMBL" id="QBQ54093.1"/>
    </source>
</evidence>
<keyword evidence="2" id="KW-1185">Reference proteome</keyword>
<evidence type="ECO:0008006" key="3">
    <source>
        <dbReference type="Google" id="ProtNLM"/>
    </source>
</evidence>
<dbReference type="EMBL" id="CP038033">
    <property type="protein sequence ID" value="QBQ54093.1"/>
    <property type="molecule type" value="Genomic_DNA"/>
</dbReference>
<dbReference type="Proteomes" id="UP000294325">
    <property type="component" value="Chromosome"/>
</dbReference>
<protein>
    <recommendedName>
        <fullName evidence="3">Glycosyltransferase family 1 protein</fullName>
    </recommendedName>
</protein>
<proteinExistence type="predicted"/>